<comment type="caution">
    <text evidence="1">The sequence shown here is derived from an EMBL/GenBank/DDBJ whole genome shotgun (WGS) entry which is preliminary data.</text>
</comment>
<dbReference type="EMBL" id="RHFK02000003">
    <property type="protein sequence ID" value="TWW78394.1"/>
    <property type="molecule type" value="Genomic_DNA"/>
</dbReference>
<accession>A0A5C6PF31</accession>
<dbReference type="AlphaFoldDB" id="A0A5C6PF31"/>
<sequence length="170" mass="18601">MIRARFSTCPGLCNFSSSQGSWCQGTLGSSPAFHIQVQGQETGANSWRCAEGAWRLPQQMNHHGLIFNSRLLLPSSISLPPSSFHLSLSVLSPSEHPTHSRRNAREEQALSGDTPFIKVECVDGALVHTGRKVGQDYFCWLVPSEACVACVHICVCVCDEAWERVGMQTG</sequence>
<keyword evidence="2" id="KW-1185">Reference proteome</keyword>
<organism evidence="1 2">
    <name type="scientific">Takifugu flavidus</name>
    <name type="common">sansaifugu</name>
    <dbReference type="NCBI Taxonomy" id="433684"/>
    <lineage>
        <taxon>Eukaryota</taxon>
        <taxon>Metazoa</taxon>
        <taxon>Chordata</taxon>
        <taxon>Craniata</taxon>
        <taxon>Vertebrata</taxon>
        <taxon>Euteleostomi</taxon>
        <taxon>Actinopterygii</taxon>
        <taxon>Neopterygii</taxon>
        <taxon>Teleostei</taxon>
        <taxon>Neoteleostei</taxon>
        <taxon>Acanthomorphata</taxon>
        <taxon>Eupercaria</taxon>
        <taxon>Tetraodontiformes</taxon>
        <taxon>Tetradontoidea</taxon>
        <taxon>Tetraodontidae</taxon>
        <taxon>Takifugu</taxon>
    </lineage>
</organism>
<evidence type="ECO:0000313" key="1">
    <source>
        <dbReference type="EMBL" id="TWW78394.1"/>
    </source>
</evidence>
<proteinExistence type="predicted"/>
<protein>
    <submittedName>
        <fullName evidence="1">Uncharacterized protein</fullName>
    </submittedName>
</protein>
<dbReference type="Proteomes" id="UP000324091">
    <property type="component" value="Chromosome 11"/>
</dbReference>
<evidence type="ECO:0000313" key="2">
    <source>
        <dbReference type="Proteomes" id="UP000324091"/>
    </source>
</evidence>
<gene>
    <name evidence="1" type="ORF">D4764_11G0005150</name>
</gene>
<reference evidence="1 2" key="1">
    <citation type="submission" date="2019-04" db="EMBL/GenBank/DDBJ databases">
        <title>Chromosome genome assembly for Takifugu flavidus.</title>
        <authorList>
            <person name="Xiao S."/>
        </authorList>
    </citation>
    <scope>NUCLEOTIDE SEQUENCE [LARGE SCALE GENOMIC DNA]</scope>
    <source>
        <strain evidence="1">HTHZ2018</strain>
        <tissue evidence="1">Muscle</tissue>
    </source>
</reference>
<name>A0A5C6PF31_9TELE</name>